<proteinExistence type="predicted"/>
<reference evidence="1 2" key="1">
    <citation type="journal article" date="2019" name="Nat. Ecol. Evol.">
        <title>Megaphylogeny resolves global patterns of mushroom evolution.</title>
        <authorList>
            <person name="Varga T."/>
            <person name="Krizsan K."/>
            <person name="Foldi C."/>
            <person name="Dima B."/>
            <person name="Sanchez-Garcia M."/>
            <person name="Sanchez-Ramirez S."/>
            <person name="Szollosi G.J."/>
            <person name="Szarkandi J.G."/>
            <person name="Papp V."/>
            <person name="Albert L."/>
            <person name="Andreopoulos W."/>
            <person name="Angelini C."/>
            <person name="Antonin V."/>
            <person name="Barry K.W."/>
            <person name="Bougher N.L."/>
            <person name="Buchanan P."/>
            <person name="Buyck B."/>
            <person name="Bense V."/>
            <person name="Catcheside P."/>
            <person name="Chovatia M."/>
            <person name="Cooper J."/>
            <person name="Damon W."/>
            <person name="Desjardin D."/>
            <person name="Finy P."/>
            <person name="Geml J."/>
            <person name="Haridas S."/>
            <person name="Hughes K."/>
            <person name="Justo A."/>
            <person name="Karasinski D."/>
            <person name="Kautmanova I."/>
            <person name="Kiss B."/>
            <person name="Kocsube S."/>
            <person name="Kotiranta H."/>
            <person name="LaButti K.M."/>
            <person name="Lechner B.E."/>
            <person name="Liimatainen K."/>
            <person name="Lipzen A."/>
            <person name="Lukacs Z."/>
            <person name="Mihaltcheva S."/>
            <person name="Morgado L.N."/>
            <person name="Niskanen T."/>
            <person name="Noordeloos M.E."/>
            <person name="Ohm R.A."/>
            <person name="Ortiz-Santana B."/>
            <person name="Ovrebo C."/>
            <person name="Racz N."/>
            <person name="Riley R."/>
            <person name="Savchenko A."/>
            <person name="Shiryaev A."/>
            <person name="Soop K."/>
            <person name="Spirin V."/>
            <person name="Szebenyi C."/>
            <person name="Tomsovsky M."/>
            <person name="Tulloss R.E."/>
            <person name="Uehling J."/>
            <person name="Grigoriev I.V."/>
            <person name="Vagvolgyi C."/>
            <person name="Papp T."/>
            <person name="Martin F.M."/>
            <person name="Miettinen O."/>
            <person name="Hibbett D.S."/>
            <person name="Nagy L.G."/>
        </authorList>
    </citation>
    <scope>NUCLEOTIDE SEQUENCE [LARGE SCALE GENOMIC DNA]</scope>
    <source>
        <strain evidence="1 2">CBS 962.96</strain>
    </source>
</reference>
<name>A0A4V4HHC6_DENBC</name>
<dbReference type="EMBL" id="ML179080">
    <property type="protein sequence ID" value="THV02126.1"/>
    <property type="molecule type" value="Genomic_DNA"/>
</dbReference>
<accession>A0A4V4HHC6</accession>
<dbReference type="AlphaFoldDB" id="A0A4V4HHC6"/>
<evidence type="ECO:0000313" key="2">
    <source>
        <dbReference type="Proteomes" id="UP000297245"/>
    </source>
</evidence>
<evidence type="ECO:0000313" key="1">
    <source>
        <dbReference type="EMBL" id="THV02126.1"/>
    </source>
</evidence>
<sequence>MPTPKPQSKAYWNPPSCVSNWGIPNSILGIPKLCVKLGNSQQHTGNSQVVCQTGEFPTAYWEFPVVCQTGEFPTAYWEFPSSYWEFPSCVEELGNSQVVWRNWGIPNNILGIPKFCGAFWEFPVHDREFPLTSAIGVQTGMVFKSRE</sequence>
<protein>
    <submittedName>
        <fullName evidence="1">Uncharacterized protein</fullName>
    </submittedName>
</protein>
<keyword evidence="2" id="KW-1185">Reference proteome</keyword>
<dbReference type="Proteomes" id="UP000297245">
    <property type="component" value="Unassembled WGS sequence"/>
</dbReference>
<gene>
    <name evidence="1" type="ORF">K435DRAFT_792794</name>
</gene>
<organism evidence="1 2">
    <name type="scientific">Dendrothele bispora (strain CBS 962.96)</name>
    <dbReference type="NCBI Taxonomy" id="1314807"/>
    <lineage>
        <taxon>Eukaryota</taxon>
        <taxon>Fungi</taxon>
        <taxon>Dikarya</taxon>
        <taxon>Basidiomycota</taxon>
        <taxon>Agaricomycotina</taxon>
        <taxon>Agaricomycetes</taxon>
        <taxon>Agaricomycetidae</taxon>
        <taxon>Agaricales</taxon>
        <taxon>Agaricales incertae sedis</taxon>
        <taxon>Dendrothele</taxon>
    </lineage>
</organism>